<accession>A0AA38GR63</accession>
<organism evidence="1 2">
    <name type="scientific">Taxus chinensis</name>
    <name type="common">Chinese yew</name>
    <name type="synonym">Taxus wallichiana var. chinensis</name>
    <dbReference type="NCBI Taxonomy" id="29808"/>
    <lineage>
        <taxon>Eukaryota</taxon>
        <taxon>Viridiplantae</taxon>
        <taxon>Streptophyta</taxon>
        <taxon>Embryophyta</taxon>
        <taxon>Tracheophyta</taxon>
        <taxon>Spermatophyta</taxon>
        <taxon>Pinopsida</taxon>
        <taxon>Pinidae</taxon>
        <taxon>Conifers II</taxon>
        <taxon>Cupressales</taxon>
        <taxon>Taxaceae</taxon>
        <taxon>Taxus</taxon>
    </lineage>
</organism>
<dbReference type="EMBL" id="JAHRHJ020000002">
    <property type="protein sequence ID" value="KAH9326912.1"/>
    <property type="molecule type" value="Genomic_DNA"/>
</dbReference>
<dbReference type="SUPFAM" id="SSF51735">
    <property type="entry name" value="NAD(P)-binding Rossmann-fold domains"/>
    <property type="match status" value="1"/>
</dbReference>
<reference evidence="1 2" key="1">
    <citation type="journal article" date="2021" name="Nat. Plants">
        <title>The Taxus genome provides insights into paclitaxel biosynthesis.</title>
        <authorList>
            <person name="Xiong X."/>
            <person name="Gou J."/>
            <person name="Liao Q."/>
            <person name="Li Y."/>
            <person name="Zhou Q."/>
            <person name="Bi G."/>
            <person name="Li C."/>
            <person name="Du R."/>
            <person name="Wang X."/>
            <person name="Sun T."/>
            <person name="Guo L."/>
            <person name="Liang H."/>
            <person name="Lu P."/>
            <person name="Wu Y."/>
            <person name="Zhang Z."/>
            <person name="Ro D.K."/>
            <person name="Shang Y."/>
            <person name="Huang S."/>
            <person name="Yan J."/>
        </authorList>
    </citation>
    <scope>NUCLEOTIDE SEQUENCE [LARGE SCALE GENOMIC DNA]</scope>
    <source>
        <strain evidence="1">Ta-2019</strain>
    </source>
</reference>
<evidence type="ECO:0008006" key="3">
    <source>
        <dbReference type="Google" id="ProtNLM"/>
    </source>
</evidence>
<protein>
    <recommendedName>
        <fullName evidence="3">NAD-dependent epimerase/dehydratase domain-containing protein</fullName>
    </recommendedName>
</protein>
<dbReference type="Gene3D" id="3.40.50.720">
    <property type="entry name" value="NAD(P)-binding Rossmann-like Domain"/>
    <property type="match status" value="1"/>
</dbReference>
<comment type="caution">
    <text evidence="1">The sequence shown here is derived from an EMBL/GenBank/DDBJ whole genome shotgun (WGS) entry which is preliminary data.</text>
</comment>
<feature type="non-terminal residue" evidence="1">
    <location>
        <position position="84"/>
    </location>
</feature>
<sequence>TLLSSQSTELFPDFSYPQACAKGTVSDSLLTLEISGGKGMEGTFCVVGGDGFIGSSLVKSLLDKGFSVNATIFPTPGAPMELLL</sequence>
<evidence type="ECO:0000313" key="2">
    <source>
        <dbReference type="Proteomes" id="UP000824469"/>
    </source>
</evidence>
<dbReference type="Proteomes" id="UP000824469">
    <property type="component" value="Unassembled WGS sequence"/>
</dbReference>
<dbReference type="InterPro" id="IPR036291">
    <property type="entry name" value="NAD(P)-bd_dom_sf"/>
</dbReference>
<evidence type="ECO:0000313" key="1">
    <source>
        <dbReference type="EMBL" id="KAH9326912.1"/>
    </source>
</evidence>
<name>A0AA38GR63_TAXCH</name>
<proteinExistence type="predicted"/>
<gene>
    <name evidence="1" type="ORF">KI387_007090</name>
</gene>
<dbReference type="AlphaFoldDB" id="A0AA38GR63"/>
<feature type="non-terminal residue" evidence="1">
    <location>
        <position position="1"/>
    </location>
</feature>
<keyword evidence="2" id="KW-1185">Reference proteome</keyword>